<keyword evidence="6 9" id="KW-0464">Manganese</keyword>
<feature type="binding site" evidence="9">
    <location>
        <position position="150"/>
    </location>
    <ligand>
        <name>Mn(2+)</name>
        <dbReference type="ChEBI" id="CHEBI:29035"/>
    </ligand>
</feature>
<evidence type="ECO:0000256" key="2">
    <source>
        <dbReference type="ARBA" id="ARBA00006825"/>
    </source>
</evidence>
<dbReference type="GO" id="GO:0016853">
    <property type="term" value="F:isomerase activity"/>
    <property type="evidence" value="ECO:0007669"/>
    <property type="project" value="UniProtKB-KW"/>
</dbReference>
<evidence type="ECO:0000256" key="9">
    <source>
        <dbReference type="HAMAP-Rule" id="MF_00183"/>
    </source>
</evidence>
<evidence type="ECO:0000259" key="11">
    <source>
        <dbReference type="Pfam" id="PF08436"/>
    </source>
</evidence>
<keyword evidence="4 9" id="KW-0521">NADP</keyword>
<dbReference type="InterPro" id="IPR013512">
    <property type="entry name" value="DXP_reductoisomerase_N"/>
</dbReference>
<feature type="binding site" evidence="9">
    <location>
        <position position="122"/>
    </location>
    <ligand>
        <name>NADPH</name>
        <dbReference type="ChEBI" id="CHEBI:57783"/>
    </ligand>
</feature>
<dbReference type="Pfam" id="PF13288">
    <property type="entry name" value="DXPR_C"/>
    <property type="match status" value="1"/>
</dbReference>
<feature type="binding site" evidence="9">
    <location>
        <position position="37"/>
    </location>
    <ligand>
        <name>NADPH</name>
        <dbReference type="ChEBI" id="CHEBI:57783"/>
    </ligand>
</feature>
<comment type="cofactor">
    <cofactor evidence="9">
        <name>Mg(2+)</name>
        <dbReference type="ChEBI" id="CHEBI:18420"/>
    </cofactor>
    <cofactor evidence="9">
        <name>Mn(2+)</name>
        <dbReference type="ChEBI" id="CHEBI:29035"/>
    </cofactor>
</comment>
<feature type="binding site" evidence="9">
    <location>
        <position position="39"/>
    </location>
    <ligand>
        <name>NADPH</name>
        <dbReference type="ChEBI" id="CHEBI:57783"/>
    </ligand>
</feature>
<reference evidence="13 14" key="1">
    <citation type="submission" date="2010-12" db="EMBL/GenBank/DDBJ databases">
        <title>Complete sequence of Ethanoligenens harbinense YUAN-3.</title>
        <authorList>
            <person name="Lucas S."/>
            <person name="Copeland A."/>
            <person name="Lapidus A."/>
            <person name="Cheng J.-F."/>
            <person name="Bruce D."/>
            <person name="Goodwin L."/>
            <person name="Pitluck S."/>
            <person name="Chertkov O."/>
            <person name="Misra M."/>
            <person name="Detter J.C."/>
            <person name="Han C."/>
            <person name="Tapia R."/>
            <person name="Land M."/>
            <person name="Hauser L."/>
            <person name="Jeffries C."/>
            <person name="Kyrpides N."/>
            <person name="Ivanova N."/>
            <person name="Mikhailova N."/>
            <person name="Wang A."/>
            <person name="Mouttaki H."/>
            <person name="He Z."/>
            <person name="Zhou J."/>
            <person name="Hemme C.L."/>
            <person name="Woyke T."/>
        </authorList>
    </citation>
    <scope>NUCLEOTIDE SEQUENCE [LARGE SCALE GENOMIC DNA]</scope>
    <source>
        <strain evidence="14">DSM 18485 / JCM 12961 / CGMCC 1.5033 / YUAN-3</strain>
    </source>
</reference>
<dbReference type="GO" id="GO:0030145">
    <property type="term" value="F:manganese ion binding"/>
    <property type="evidence" value="ECO:0007669"/>
    <property type="project" value="TreeGrafter"/>
</dbReference>
<dbReference type="InterPro" id="IPR036169">
    <property type="entry name" value="DXPR_C_sf"/>
</dbReference>
<evidence type="ECO:0000256" key="5">
    <source>
        <dbReference type="ARBA" id="ARBA00023002"/>
    </source>
</evidence>
<feature type="binding site" evidence="9">
    <location>
        <position position="211"/>
    </location>
    <ligand>
        <name>1-deoxy-D-xylulose 5-phosphate</name>
        <dbReference type="ChEBI" id="CHEBI:57792"/>
    </ligand>
</feature>
<dbReference type="NCBIfam" id="TIGR00243">
    <property type="entry name" value="Dxr"/>
    <property type="match status" value="1"/>
</dbReference>
<evidence type="ECO:0000256" key="6">
    <source>
        <dbReference type="ARBA" id="ARBA00023211"/>
    </source>
</evidence>
<dbReference type="GO" id="GO:0070402">
    <property type="term" value="F:NADPH binding"/>
    <property type="evidence" value="ECO:0007669"/>
    <property type="project" value="InterPro"/>
</dbReference>
<comment type="pathway">
    <text evidence="1 9">Isoprenoid biosynthesis; isopentenyl diphosphate biosynthesis via DXP pathway; isopentenyl diphosphate from 1-deoxy-D-xylulose 5-phosphate: step 1/6.</text>
</comment>
<name>E6U8R9_ETHHY</name>
<dbReference type="PANTHER" id="PTHR30525">
    <property type="entry name" value="1-DEOXY-D-XYLULOSE 5-PHOSPHATE REDUCTOISOMERASE"/>
    <property type="match status" value="1"/>
</dbReference>
<accession>E6U8R9</accession>
<dbReference type="FunFam" id="3.40.50.720:FF:000045">
    <property type="entry name" value="1-deoxy-D-xylulose 5-phosphate reductoisomerase"/>
    <property type="match status" value="1"/>
</dbReference>
<dbReference type="RefSeq" id="WP_013485509.1">
    <property type="nucleotide sequence ID" value="NC_014828.1"/>
</dbReference>
<feature type="binding site" evidence="9">
    <location>
        <position position="124"/>
    </location>
    <ligand>
        <name>NADPH</name>
        <dbReference type="ChEBI" id="CHEBI:57783"/>
    </ligand>
</feature>
<dbReference type="KEGG" id="eha:Ethha_1619"/>
<dbReference type="InterPro" id="IPR036291">
    <property type="entry name" value="NAD(P)-bd_dom_sf"/>
</dbReference>
<feature type="domain" description="1-deoxy-D-xylulose 5-phosphate reductoisomerase C-terminal" evidence="11">
    <location>
        <begin position="144"/>
        <end position="228"/>
    </location>
</feature>
<keyword evidence="13" id="KW-0413">Isomerase</keyword>
<dbReference type="InterPro" id="IPR013644">
    <property type="entry name" value="DXP_reductoisomerase_C"/>
</dbReference>
<feature type="binding site" evidence="9">
    <location>
        <position position="220"/>
    </location>
    <ligand>
        <name>1-deoxy-D-xylulose 5-phosphate</name>
        <dbReference type="ChEBI" id="CHEBI:57792"/>
    </ligand>
</feature>
<dbReference type="PIRSF" id="PIRSF006205">
    <property type="entry name" value="Dxp_reductismrs"/>
    <property type="match status" value="1"/>
</dbReference>
<dbReference type="AlphaFoldDB" id="E6U8R9"/>
<dbReference type="HAMAP" id="MF_00183">
    <property type="entry name" value="DXP_reductoisom"/>
    <property type="match status" value="1"/>
</dbReference>
<keyword evidence="3 9" id="KW-0479">Metal-binding</keyword>
<feature type="binding site" evidence="9">
    <location>
        <position position="150"/>
    </location>
    <ligand>
        <name>1-deoxy-D-xylulose 5-phosphate</name>
        <dbReference type="ChEBI" id="CHEBI:57792"/>
    </ligand>
</feature>
<keyword evidence="5 9" id="KW-0560">Oxidoreductase</keyword>
<feature type="binding site" evidence="9">
    <location>
        <position position="123"/>
    </location>
    <ligand>
        <name>1-deoxy-D-xylulose 5-phosphate</name>
        <dbReference type="ChEBI" id="CHEBI:57792"/>
    </ligand>
</feature>
<evidence type="ECO:0000313" key="14">
    <source>
        <dbReference type="Proteomes" id="UP000001551"/>
    </source>
</evidence>
<dbReference type="SUPFAM" id="SSF55347">
    <property type="entry name" value="Glyceraldehyde-3-phosphate dehydrogenase-like, C-terminal domain"/>
    <property type="match status" value="1"/>
</dbReference>
<evidence type="ECO:0000256" key="7">
    <source>
        <dbReference type="ARBA" id="ARBA00023229"/>
    </source>
</evidence>
<feature type="binding site" evidence="9">
    <location>
        <position position="13"/>
    </location>
    <ligand>
        <name>NADPH</name>
        <dbReference type="ChEBI" id="CHEBI:57783"/>
    </ligand>
</feature>
<dbReference type="InterPro" id="IPR026877">
    <property type="entry name" value="DXPR_C"/>
</dbReference>
<feature type="binding site" evidence="9">
    <location>
        <position position="38"/>
    </location>
    <ligand>
        <name>NADPH</name>
        <dbReference type="ChEBI" id="CHEBI:57783"/>
    </ligand>
</feature>
<dbReference type="STRING" id="663278.Ethha_1619"/>
<dbReference type="EC" id="1.1.1.267" evidence="9"/>
<feature type="domain" description="DXP reductoisomerase C-terminal" evidence="12">
    <location>
        <begin position="260"/>
        <end position="375"/>
    </location>
</feature>
<dbReference type="HOGENOM" id="CLU_035714_4_0_9"/>
<dbReference type="NCBIfam" id="NF009114">
    <property type="entry name" value="PRK12464.1"/>
    <property type="match status" value="1"/>
</dbReference>
<dbReference type="Pfam" id="PF08436">
    <property type="entry name" value="DXP_redisom_C"/>
    <property type="match status" value="1"/>
</dbReference>
<organism evidence="13 14">
    <name type="scientific">Ethanoligenens harbinense (strain DSM 18485 / JCM 12961 / CGMCC 1.5033 / YUAN-3)</name>
    <dbReference type="NCBI Taxonomy" id="663278"/>
    <lineage>
        <taxon>Bacteria</taxon>
        <taxon>Bacillati</taxon>
        <taxon>Bacillota</taxon>
        <taxon>Clostridia</taxon>
        <taxon>Eubacteriales</taxon>
        <taxon>Oscillospiraceae</taxon>
        <taxon>Ethanoligenens</taxon>
    </lineage>
</organism>
<evidence type="ECO:0000256" key="8">
    <source>
        <dbReference type="ARBA" id="ARBA00048543"/>
    </source>
</evidence>
<dbReference type="Gene3D" id="3.40.50.720">
    <property type="entry name" value="NAD(P)-binding Rossmann-like Domain"/>
    <property type="match status" value="1"/>
</dbReference>
<feature type="binding site" evidence="9">
    <location>
        <position position="14"/>
    </location>
    <ligand>
        <name>NADPH</name>
        <dbReference type="ChEBI" id="CHEBI:57783"/>
    </ligand>
</feature>
<feature type="binding site" evidence="9">
    <location>
        <position position="16"/>
    </location>
    <ligand>
        <name>NADPH</name>
        <dbReference type="ChEBI" id="CHEBI:57783"/>
    </ligand>
</feature>
<feature type="binding site" evidence="9">
    <location>
        <position position="175"/>
    </location>
    <ligand>
        <name>1-deoxy-D-xylulose 5-phosphate</name>
        <dbReference type="ChEBI" id="CHEBI:57792"/>
    </ligand>
</feature>
<proteinExistence type="inferred from homology"/>
<keyword evidence="9" id="KW-0460">Magnesium</keyword>
<feature type="binding site" evidence="9">
    <location>
        <position position="148"/>
    </location>
    <ligand>
        <name>Mn(2+)</name>
        <dbReference type="ChEBI" id="CHEBI:29035"/>
    </ligand>
</feature>
<feature type="domain" description="1-deoxy-D-xylulose 5-phosphate reductoisomerase N-terminal" evidence="10">
    <location>
        <begin position="7"/>
        <end position="130"/>
    </location>
</feature>
<dbReference type="PANTHER" id="PTHR30525:SF0">
    <property type="entry name" value="1-DEOXY-D-XYLULOSE 5-PHOSPHATE REDUCTOISOMERASE, CHLOROPLASTIC"/>
    <property type="match status" value="1"/>
</dbReference>
<dbReference type="Gene3D" id="1.10.1740.10">
    <property type="match status" value="1"/>
</dbReference>
<sequence length="393" mass="41900">MMAVQSLAILGSTGSIGTQALDVAEKLGLRITGLAAGRNVEELERQVRRFCPAVAAVSDEEAAGRLRARLRDVPVEILAGEEGVCAVARGESDLVLNAVVGMAGLAPTLAAIRAGRNLALANKESLVVGGELVMRLAEENGVRILPVDSEHSAVFQCLQGCAGRGEVERLILTASGGPFFGCSRAELAQVGPEQALHHPNWKMGAKITIDSATLINKGLELIEAIWLFGLPPEKIEVVVHRQSIVHSAVEFADHAVLAQLGVPDMRVPIQYAVTWPHRVPSPVRQMDWFSLGALTFERPDEDTFTGLRACKKAIRRGGLVPAALNGANEEAVALFLEKEIGFLDIAALAEAASDRQEPGEVTYEGIRKADAAARAFVRAQARKADGSVPRRAL</sequence>
<feature type="binding site" evidence="9">
    <location>
        <position position="198"/>
    </location>
    <ligand>
        <name>1-deoxy-D-xylulose 5-phosphate</name>
        <dbReference type="ChEBI" id="CHEBI:57792"/>
    </ligand>
</feature>
<comment type="catalytic activity">
    <reaction evidence="8">
        <text>2-C-methyl-D-erythritol 4-phosphate + NADP(+) = 1-deoxy-D-xylulose 5-phosphate + NADPH + H(+)</text>
        <dbReference type="Rhea" id="RHEA:13717"/>
        <dbReference type="ChEBI" id="CHEBI:15378"/>
        <dbReference type="ChEBI" id="CHEBI:57783"/>
        <dbReference type="ChEBI" id="CHEBI:57792"/>
        <dbReference type="ChEBI" id="CHEBI:58262"/>
        <dbReference type="ChEBI" id="CHEBI:58349"/>
        <dbReference type="EC" id="1.1.1.267"/>
    </reaction>
    <physiologicalReaction direction="right-to-left" evidence="8">
        <dbReference type="Rhea" id="RHEA:13719"/>
    </physiologicalReaction>
</comment>
<dbReference type="GO" id="GO:0030604">
    <property type="term" value="F:1-deoxy-D-xylulose-5-phosphate reductoisomerase activity"/>
    <property type="evidence" value="ECO:0007669"/>
    <property type="project" value="UniProtKB-UniRule"/>
</dbReference>
<dbReference type="InterPro" id="IPR003821">
    <property type="entry name" value="DXP_reductoisomerase"/>
</dbReference>
<gene>
    <name evidence="9" type="primary">dxr</name>
    <name evidence="13" type="ordered locus">Ethha_1619</name>
</gene>
<evidence type="ECO:0000259" key="10">
    <source>
        <dbReference type="Pfam" id="PF02670"/>
    </source>
</evidence>
<evidence type="ECO:0000256" key="3">
    <source>
        <dbReference type="ARBA" id="ARBA00022723"/>
    </source>
</evidence>
<evidence type="ECO:0000259" key="12">
    <source>
        <dbReference type="Pfam" id="PF13288"/>
    </source>
</evidence>
<dbReference type="SUPFAM" id="SSF69055">
    <property type="entry name" value="1-deoxy-D-xylulose-5-phosphate reductoisomerase, C-terminal domain"/>
    <property type="match status" value="1"/>
</dbReference>
<feature type="binding site" evidence="9">
    <location>
        <position position="217"/>
    </location>
    <ligand>
        <name>1-deoxy-D-xylulose 5-phosphate</name>
        <dbReference type="ChEBI" id="CHEBI:57792"/>
    </ligand>
</feature>
<dbReference type="Proteomes" id="UP000001551">
    <property type="component" value="Chromosome"/>
</dbReference>
<dbReference type="UniPathway" id="UPA00056">
    <property type="reaction ID" value="UER00092"/>
</dbReference>
<keyword evidence="7 9" id="KW-0414">Isoprene biosynthesis</keyword>
<dbReference type="SUPFAM" id="SSF51735">
    <property type="entry name" value="NAD(P)-binding Rossmann-fold domains"/>
    <property type="match status" value="1"/>
</dbReference>
<feature type="binding site" evidence="9">
    <location>
        <position position="220"/>
    </location>
    <ligand>
        <name>Mn(2+)</name>
        <dbReference type="ChEBI" id="CHEBI:29035"/>
    </ligand>
</feature>
<dbReference type="Pfam" id="PF02670">
    <property type="entry name" value="DXP_reductoisom"/>
    <property type="match status" value="1"/>
</dbReference>
<feature type="binding site" evidence="9">
    <location>
        <position position="216"/>
    </location>
    <ligand>
        <name>1-deoxy-D-xylulose 5-phosphate</name>
        <dbReference type="ChEBI" id="CHEBI:57792"/>
    </ligand>
</feature>
<evidence type="ECO:0000256" key="4">
    <source>
        <dbReference type="ARBA" id="ARBA00022857"/>
    </source>
</evidence>
<evidence type="ECO:0000256" key="1">
    <source>
        <dbReference type="ARBA" id="ARBA00005094"/>
    </source>
</evidence>
<keyword evidence="14" id="KW-1185">Reference proteome</keyword>
<feature type="binding site" evidence="9">
    <location>
        <position position="15"/>
    </location>
    <ligand>
        <name>NADPH</name>
        <dbReference type="ChEBI" id="CHEBI:57783"/>
    </ligand>
</feature>
<dbReference type="GO" id="GO:0051484">
    <property type="term" value="P:isopentenyl diphosphate biosynthetic process, methylerythritol 4-phosphate pathway involved in terpenoid biosynthetic process"/>
    <property type="evidence" value="ECO:0007669"/>
    <property type="project" value="TreeGrafter"/>
</dbReference>
<feature type="binding site" evidence="9">
    <location>
        <position position="204"/>
    </location>
    <ligand>
        <name>NADPH</name>
        <dbReference type="ChEBI" id="CHEBI:57783"/>
    </ligand>
</feature>
<dbReference type="EMBL" id="CP002400">
    <property type="protein sequence ID" value="ADU27154.1"/>
    <property type="molecule type" value="Genomic_DNA"/>
</dbReference>
<protein>
    <recommendedName>
        <fullName evidence="9">1-deoxy-D-xylulose 5-phosphate reductoisomerase</fullName>
        <shortName evidence="9">DXP reductoisomerase</shortName>
        <ecNumber evidence="9">1.1.1.267</ecNumber>
    </recommendedName>
    <alternativeName>
        <fullName evidence="9">1-deoxyxylulose-5-phosphate reductoisomerase</fullName>
    </alternativeName>
    <alternativeName>
        <fullName evidence="9">2-C-methyl-D-erythritol 4-phosphate synthase</fullName>
    </alternativeName>
</protein>
<comment type="similarity">
    <text evidence="2 9">Belongs to the DXR family.</text>
</comment>
<evidence type="ECO:0000313" key="13">
    <source>
        <dbReference type="EMBL" id="ADU27154.1"/>
    </source>
</evidence>
<feature type="binding site" evidence="9">
    <location>
        <position position="149"/>
    </location>
    <ligand>
        <name>1-deoxy-D-xylulose 5-phosphate</name>
        <dbReference type="ChEBI" id="CHEBI:57792"/>
    </ligand>
</feature>
<dbReference type="eggNOG" id="COG0743">
    <property type="taxonomic scope" value="Bacteria"/>
</dbReference>
<comment type="function">
    <text evidence="9">Catalyzes the NADPH-dependent rearrangement and reduction of 1-deoxy-D-xylulose-5-phosphate (DXP) to 2-C-methyl-D-erythritol 4-phosphate (MEP).</text>
</comment>